<protein>
    <submittedName>
        <fullName evidence="1">Slr0294 protein</fullName>
    </submittedName>
</protein>
<dbReference type="KEGG" id="syn:slr0294"/>
<dbReference type="IntAct" id="P74417">
    <property type="interactions" value="3"/>
</dbReference>
<evidence type="ECO:0000313" key="2">
    <source>
        <dbReference type="Proteomes" id="UP000001425"/>
    </source>
</evidence>
<dbReference type="PaxDb" id="1148-1653605"/>
<keyword evidence="2" id="KW-1185">Reference proteome</keyword>
<reference evidence="1 2" key="2">
    <citation type="journal article" date="1996" name="DNA Res.">
        <title>Sequence analysis of the genome of the unicellular cyanobacterium Synechocystis sp. strain PCC6803. II. Sequence determination of the entire genome and assignment of potential protein-coding regions.</title>
        <authorList>
            <person name="Kaneko T."/>
            <person name="Sato S."/>
            <person name="Kotani H."/>
            <person name="Tanaka A."/>
            <person name="Asamizu E."/>
            <person name="Nakamura Y."/>
            <person name="Miyajima N."/>
            <person name="Hirosawa M."/>
            <person name="Sugiura M."/>
            <person name="Sasamoto S."/>
            <person name="Kimura T."/>
            <person name="Hosouchi T."/>
            <person name="Matsuno A."/>
            <person name="Muraki A."/>
            <person name="Nakazaki N."/>
            <person name="Naruo K."/>
            <person name="Okumura S."/>
            <person name="Shimpo S."/>
            <person name="Takeuchi C."/>
            <person name="Wada T."/>
            <person name="Watanabe A."/>
            <person name="Yamada M."/>
            <person name="Yasuda M."/>
            <person name="Tabata S."/>
        </authorList>
    </citation>
    <scope>NUCLEOTIDE SEQUENCE [LARGE SCALE GENOMIC DNA]</scope>
    <source>
        <strain evidence="2">ATCC 27184 / PCC 6803 / Kazusa</strain>
    </source>
</reference>
<organism evidence="1 2">
    <name type="scientific">Synechocystis sp. (strain ATCC 27184 / PCC 6803 / Kazusa)</name>
    <dbReference type="NCBI Taxonomy" id="1111708"/>
    <lineage>
        <taxon>Bacteria</taxon>
        <taxon>Bacillati</taxon>
        <taxon>Cyanobacteriota</taxon>
        <taxon>Cyanophyceae</taxon>
        <taxon>Synechococcales</taxon>
        <taxon>Merismopediaceae</taxon>
        <taxon>Synechocystis</taxon>
    </lineage>
</organism>
<reference evidence="1 2" key="1">
    <citation type="journal article" date="1995" name="DNA Res.">
        <title>Sequence analysis of the genome of the unicellular cyanobacterium Synechocystis sp. strain PCC6803. I. Sequence features in the 1 Mb region from map positions 64% to 92% of the genome.</title>
        <authorList>
            <person name="Kaneko T."/>
            <person name="Tanaka A."/>
            <person name="Sato S."/>
            <person name="Kotani H."/>
            <person name="Sazuka T."/>
            <person name="Miyajima N."/>
            <person name="Sugiura M."/>
            <person name="Tabata S."/>
        </authorList>
    </citation>
    <scope>NUCLEOTIDE SEQUENCE [LARGE SCALE GENOMIC DNA]</scope>
    <source>
        <strain evidence="2">ATCC 27184 / PCC 6803 / Kazusa</strain>
    </source>
</reference>
<dbReference type="AlphaFoldDB" id="P74417"/>
<dbReference type="EMBL" id="BA000022">
    <property type="protein sequence ID" value="BAA18517.1"/>
    <property type="molecule type" value="Genomic_DNA"/>
</dbReference>
<sequence length="159" mass="18041">MTKKEALTFAQGLGWTKADAERAYQALNVNFSDLQSTLDYYKHEYGIEDVTDRDIAVLSLVLADFAGEVLLDRQRKQAAQQGEVTKKKNKIKEIEQSHAQEIADFKKSFHEQHSALMELLIKVYSTAKRFGLKPEPWIEAMIDAYEEAKIGTDNSQTVA</sequence>
<name>P74417_SYNY3</name>
<dbReference type="eggNOG" id="ENOG5032H1U">
    <property type="taxonomic scope" value="Bacteria"/>
</dbReference>
<proteinExistence type="predicted"/>
<dbReference type="STRING" id="1148.gene:10499398"/>
<accession>P74417</accession>
<dbReference type="PIR" id="S76388">
    <property type="entry name" value="S76388"/>
</dbReference>
<evidence type="ECO:0000313" key="1">
    <source>
        <dbReference type="EMBL" id="BAA18517.1"/>
    </source>
</evidence>
<dbReference type="InParanoid" id="P74417"/>
<dbReference type="EnsemblBacteria" id="BAA18517">
    <property type="protein sequence ID" value="BAA18517"/>
    <property type="gene ID" value="BAA18517"/>
</dbReference>
<dbReference type="Proteomes" id="UP000001425">
    <property type="component" value="Chromosome"/>
</dbReference>
<gene>
    <name evidence="1" type="ordered locus">slr0294</name>
</gene>